<dbReference type="RefSeq" id="WP_006915063.1">
    <property type="nucleotide sequence ID" value="NZ_AFNV02000007.1"/>
</dbReference>
<dbReference type="Proteomes" id="UP000006242">
    <property type="component" value="Unassembled WGS sequence"/>
</dbReference>
<keyword evidence="4" id="KW-1185">Reference proteome</keyword>
<comment type="caution">
    <text evidence="3">The sequence shown here is derived from an EMBL/GenBank/DDBJ whole genome shotgun (WGS) entry which is preliminary data.</text>
</comment>
<proteinExistence type="predicted"/>
<dbReference type="InterPro" id="IPR009506">
    <property type="entry name" value="YjiS-like"/>
</dbReference>
<evidence type="ECO:0000313" key="3">
    <source>
        <dbReference type="EMBL" id="ERJ19776.1"/>
    </source>
</evidence>
<dbReference type="Pfam" id="PF06568">
    <property type="entry name" value="YjiS-like"/>
    <property type="match status" value="1"/>
</dbReference>
<dbReference type="EMBL" id="AFNV02000007">
    <property type="protein sequence ID" value="ERJ19776.1"/>
    <property type="molecule type" value="Genomic_DNA"/>
</dbReference>
<reference evidence="3 4" key="2">
    <citation type="journal article" date="2013" name="PLoS ONE">
        <title>INDIGO - INtegrated Data Warehouse of MIcrobial GenOmes with Examples from the Red Sea Extremophiles.</title>
        <authorList>
            <person name="Alam I."/>
            <person name="Antunes A."/>
            <person name="Kamau A.A."/>
            <person name="Ba Alawi W."/>
            <person name="Kalkatawi M."/>
            <person name="Stingl U."/>
            <person name="Bajic V.B."/>
        </authorList>
    </citation>
    <scope>NUCLEOTIDE SEQUENCE [LARGE SCALE GENOMIC DNA]</scope>
    <source>
        <strain evidence="3 4">E1L3A</strain>
    </source>
</reference>
<organism evidence="3 4">
    <name type="scientific">Salinisphaera shabanensis E1L3A</name>
    <dbReference type="NCBI Taxonomy" id="1033802"/>
    <lineage>
        <taxon>Bacteria</taxon>
        <taxon>Pseudomonadati</taxon>
        <taxon>Pseudomonadota</taxon>
        <taxon>Gammaproteobacteria</taxon>
        <taxon>Salinisphaerales</taxon>
        <taxon>Salinisphaeraceae</taxon>
        <taxon>Salinisphaera</taxon>
    </lineage>
</organism>
<reference evidence="3 4" key="1">
    <citation type="journal article" date="2011" name="J. Bacteriol.">
        <title>Genome sequence of Salinisphaera shabanensis, a gammaproteobacterium from the harsh, variable environment of the brine-seawater interface of the Shaban Deep in the Red Sea.</title>
        <authorList>
            <person name="Antunes A."/>
            <person name="Alam I."/>
            <person name="Bajic V.B."/>
            <person name="Stingl U."/>
        </authorList>
    </citation>
    <scope>NUCLEOTIDE SEQUENCE [LARGE SCALE GENOMIC DNA]</scope>
    <source>
        <strain evidence="3 4">E1L3A</strain>
    </source>
</reference>
<accession>U2E7R7</accession>
<protein>
    <recommendedName>
        <fullName evidence="2">YjiS-like domain-containing protein</fullName>
    </recommendedName>
</protein>
<feature type="domain" description="YjiS-like" evidence="2">
    <location>
        <begin position="36"/>
        <end position="75"/>
    </location>
</feature>
<evidence type="ECO:0000256" key="1">
    <source>
        <dbReference type="SAM" id="MobiDB-lite"/>
    </source>
</evidence>
<feature type="compositionally biased region" description="Basic and acidic residues" evidence="1">
    <location>
        <begin position="94"/>
        <end position="104"/>
    </location>
</feature>
<dbReference type="AlphaFoldDB" id="U2E7R7"/>
<evidence type="ECO:0000259" key="2">
    <source>
        <dbReference type="Pfam" id="PF06568"/>
    </source>
</evidence>
<evidence type="ECO:0000313" key="4">
    <source>
        <dbReference type="Proteomes" id="UP000006242"/>
    </source>
</evidence>
<name>U2E7R7_9GAMM</name>
<sequence length="104" mass="12081">MRDVFSSTRKTPVRSKAPTQPAIERIYMPAMPPLWLFARLDRWLERRRPSRSLRQLLERDDRILRDLGYSRAELHQQLQALKRSSATAACVPPGEKRLGDGPSR</sequence>
<feature type="region of interest" description="Disordered" evidence="1">
    <location>
        <begin position="84"/>
        <end position="104"/>
    </location>
</feature>
<gene>
    <name evidence="3" type="ORF">SSPSH_001237</name>
</gene>